<sequence>MKKSALLVFVLFSLLCGITACVQSKSIHELNPGVSFMGKEEVTKFLSGSKIEGPGAIVTYMEGGKADIFVKKNGKNINATWKVQDDGMVELITQGRKDRNYYSADGITAYGLDGGSSAIQKK</sequence>
<protein>
    <recommendedName>
        <fullName evidence="4">Lipoprotein</fullName>
    </recommendedName>
</protein>
<keyword evidence="1" id="KW-0732">Signal</keyword>
<dbReference type="PROSITE" id="PS51257">
    <property type="entry name" value="PROKAR_LIPOPROTEIN"/>
    <property type="match status" value="1"/>
</dbReference>
<accession>A0A1M7YMK7</accession>
<feature type="signal peptide" evidence="1">
    <location>
        <begin position="1"/>
        <end position="22"/>
    </location>
</feature>
<evidence type="ECO:0008006" key="4">
    <source>
        <dbReference type="Google" id="ProtNLM"/>
    </source>
</evidence>
<organism evidence="2 3">
    <name type="scientific">Desulfopila aestuarii DSM 18488</name>
    <dbReference type="NCBI Taxonomy" id="1121416"/>
    <lineage>
        <taxon>Bacteria</taxon>
        <taxon>Pseudomonadati</taxon>
        <taxon>Thermodesulfobacteriota</taxon>
        <taxon>Desulfobulbia</taxon>
        <taxon>Desulfobulbales</taxon>
        <taxon>Desulfocapsaceae</taxon>
        <taxon>Desulfopila</taxon>
    </lineage>
</organism>
<feature type="chain" id="PRO_5012139008" description="Lipoprotein" evidence="1">
    <location>
        <begin position="23"/>
        <end position="122"/>
    </location>
</feature>
<proteinExistence type="predicted"/>
<gene>
    <name evidence="2" type="ORF">SAMN02745220_05320</name>
</gene>
<keyword evidence="3" id="KW-1185">Reference proteome</keyword>
<name>A0A1M7YMK7_9BACT</name>
<dbReference type="Proteomes" id="UP000184603">
    <property type="component" value="Unassembled WGS sequence"/>
</dbReference>
<dbReference type="AlphaFoldDB" id="A0A1M7YMK7"/>
<evidence type="ECO:0000256" key="1">
    <source>
        <dbReference type="SAM" id="SignalP"/>
    </source>
</evidence>
<dbReference type="RefSeq" id="WP_073617310.1">
    <property type="nucleotide sequence ID" value="NZ_FRFE01000079.1"/>
</dbReference>
<evidence type="ECO:0000313" key="2">
    <source>
        <dbReference type="EMBL" id="SHO53798.1"/>
    </source>
</evidence>
<reference evidence="2 3" key="1">
    <citation type="submission" date="2016-12" db="EMBL/GenBank/DDBJ databases">
        <authorList>
            <person name="Song W.-J."/>
            <person name="Kurnit D.M."/>
        </authorList>
    </citation>
    <scope>NUCLEOTIDE SEQUENCE [LARGE SCALE GENOMIC DNA]</scope>
    <source>
        <strain evidence="2 3">DSM 18488</strain>
    </source>
</reference>
<evidence type="ECO:0000313" key="3">
    <source>
        <dbReference type="Proteomes" id="UP000184603"/>
    </source>
</evidence>
<dbReference type="EMBL" id="FRFE01000079">
    <property type="protein sequence ID" value="SHO53798.1"/>
    <property type="molecule type" value="Genomic_DNA"/>
</dbReference>